<gene>
    <name evidence="7" type="ORF">L21SP4_01630</name>
</gene>
<evidence type="ECO:0000313" key="7">
    <source>
        <dbReference type="EMBL" id="AKJ64873.1"/>
    </source>
</evidence>
<keyword evidence="2 5" id="KW-0812">Transmembrane</keyword>
<sequence length="151" mass="16423">MKKIKRMPEGTGAAGRMAVLVAWIMATLFLYSGVVKIADPPAFARALFRYRLLPDAAVNPAALWIPWIEVLAGGALFFSHTRRAGLFLLLGLMTVFTAAVTVLLVRGKSIPCGCFDPTGGMETGWVLLIRNAAIMIVLAGLFFRGERRTRA</sequence>
<comment type="subcellular location">
    <subcellularLocation>
        <location evidence="1">Membrane</location>
        <topology evidence="1">Multi-pass membrane protein</topology>
    </subcellularLocation>
</comment>
<evidence type="ECO:0000256" key="3">
    <source>
        <dbReference type="ARBA" id="ARBA00022989"/>
    </source>
</evidence>
<feature type="domain" description="Methylamine utilisation protein MauE" evidence="6">
    <location>
        <begin position="18"/>
        <end position="143"/>
    </location>
</feature>
<dbReference type="EMBL" id="CP010904">
    <property type="protein sequence ID" value="AKJ64873.1"/>
    <property type="molecule type" value="Genomic_DNA"/>
</dbReference>
<dbReference type="Proteomes" id="UP000035268">
    <property type="component" value="Chromosome"/>
</dbReference>
<evidence type="ECO:0000256" key="5">
    <source>
        <dbReference type="SAM" id="Phobius"/>
    </source>
</evidence>
<dbReference type="AlphaFoldDB" id="A0A0G3EEY0"/>
<dbReference type="RefSeq" id="WP_160300751.1">
    <property type="nucleotide sequence ID" value="NZ_CP010904.1"/>
</dbReference>
<dbReference type="InterPro" id="IPR009908">
    <property type="entry name" value="Methylamine_util_MauE"/>
</dbReference>
<evidence type="ECO:0000256" key="4">
    <source>
        <dbReference type="ARBA" id="ARBA00023136"/>
    </source>
</evidence>
<dbReference type="GO" id="GO:0016020">
    <property type="term" value="C:membrane"/>
    <property type="evidence" value="ECO:0007669"/>
    <property type="project" value="UniProtKB-SubCell"/>
</dbReference>
<keyword evidence="8" id="KW-1185">Reference proteome</keyword>
<organism evidence="7 8">
    <name type="scientific">Kiritimatiella glycovorans</name>
    <dbReference type="NCBI Taxonomy" id="1307763"/>
    <lineage>
        <taxon>Bacteria</taxon>
        <taxon>Pseudomonadati</taxon>
        <taxon>Kiritimatiellota</taxon>
        <taxon>Kiritimatiellia</taxon>
        <taxon>Kiritimatiellales</taxon>
        <taxon>Kiritimatiellaceae</taxon>
        <taxon>Kiritimatiella</taxon>
    </lineage>
</organism>
<keyword evidence="4 5" id="KW-0472">Membrane</keyword>
<evidence type="ECO:0000256" key="2">
    <source>
        <dbReference type="ARBA" id="ARBA00022692"/>
    </source>
</evidence>
<dbReference type="OrthoDB" id="9809646at2"/>
<feature type="transmembrane region" description="Helical" evidence="5">
    <location>
        <begin position="61"/>
        <end position="79"/>
    </location>
</feature>
<dbReference type="KEGG" id="vbl:L21SP4_01630"/>
<protein>
    <submittedName>
        <fullName evidence="7">Methylamine utilization protein MauE</fullName>
    </submittedName>
</protein>
<dbReference type="UniPathway" id="UPA00895"/>
<dbReference type="STRING" id="1307763.L21SP4_01630"/>
<evidence type="ECO:0000259" key="6">
    <source>
        <dbReference type="Pfam" id="PF07291"/>
    </source>
</evidence>
<reference evidence="7 8" key="2">
    <citation type="journal article" date="2016" name="ISME J.">
        <title>Characterization of the first cultured representative of Verrucomicrobia subdivision 5 indicates the proposal of a novel phylum.</title>
        <authorList>
            <person name="Spring S."/>
            <person name="Bunk B."/>
            <person name="Sproer C."/>
            <person name="Schumann P."/>
            <person name="Rohde M."/>
            <person name="Tindall B.J."/>
            <person name="Klenk H.P."/>
        </authorList>
    </citation>
    <scope>NUCLEOTIDE SEQUENCE [LARGE SCALE GENOMIC DNA]</scope>
    <source>
        <strain evidence="7 8">L21-Fru-AB</strain>
    </source>
</reference>
<reference evidence="8" key="1">
    <citation type="submission" date="2015-02" db="EMBL/GenBank/DDBJ databases">
        <title>Description and complete genome sequence of the first cultured representative of the subdivision 5 of the Verrucomicrobia phylum.</title>
        <authorList>
            <person name="Spring S."/>
            <person name="Bunk B."/>
            <person name="Sproer C."/>
            <person name="Klenk H.-P."/>
        </authorList>
    </citation>
    <scope>NUCLEOTIDE SEQUENCE [LARGE SCALE GENOMIC DNA]</scope>
    <source>
        <strain evidence="8">L21-Fru-AB</strain>
    </source>
</reference>
<keyword evidence="3 5" id="KW-1133">Transmembrane helix</keyword>
<dbReference type="Pfam" id="PF07291">
    <property type="entry name" value="MauE"/>
    <property type="match status" value="1"/>
</dbReference>
<proteinExistence type="predicted"/>
<feature type="transmembrane region" description="Helical" evidence="5">
    <location>
        <begin position="125"/>
        <end position="143"/>
    </location>
</feature>
<name>A0A0G3EEY0_9BACT</name>
<evidence type="ECO:0000256" key="1">
    <source>
        <dbReference type="ARBA" id="ARBA00004141"/>
    </source>
</evidence>
<dbReference type="GO" id="GO:0030416">
    <property type="term" value="P:methylamine metabolic process"/>
    <property type="evidence" value="ECO:0007669"/>
    <property type="project" value="InterPro"/>
</dbReference>
<evidence type="ECO:0000313" key="8">
    <source>
        <dbReference type="Proteomes" id="UP000035268"/>
    </source>
</evidence>
<feature type="transmembrane region" description="Helical" evidence="5">
    <location>
        <begin position="86"/>
        <end position="105"/>
    </location>
</feature>
<accession>A0A0G3EEY0</accession>